<gene>
    <name evidence="2" type="ORF">RHRU231_470007</name>
</gene>
<proteinExistence type="predicted"/>
<organism evidence="2 3">
    <name type="scientific">Rhodococcus ruber</name>
    <dbReference type="NCBI Taxonomy" id="1830"/>
    <lineage>
        <taxon>Bacteria</taxon>
        <taxon>Bacillati</taxon>
        <taxon>Actinomycetota</taxon>
        <taxon>Actinomycetes</taxon>
        <taxon>Mycobacteriales</taxon>
        <taxon>Nocardiaceae</taxon>
        <taxon>Rhodococcus</taxon>
    </lineage>
</organism>
<evidence type="ECO:0000256" key="1">
    <source>
        <dbReference type="SAM" id="MobiDB-lite"/>
    </source>
</evidence>
<feature type="compositionally biased region" description="Low complexity" evidence="1">
    <location>
        <begin position="1"/>
        <end position="22"/>
    </location>
</feature>
<dbReference type="AlphaFoldDB" id="A0A098BK69"/>
<reference evidence="2 3" key="1">
    <citation type="journal article" date="2014" name="Genome Announc.">
        <title>Draft Genome Sequence of Propane- and Butane-Oxidizing Actinobacterium Rhodococcus ruber IEGM 231.</title>
        <authorList>
            <person name="Ivshina I.B."/>
            <person name="Kuyukina M.S."/>
            <person name="Krivoruchko A.V."/>
            <person name="Barbe V."/>
            <person name="Fischer C."/>
        </authorList>
    </citation>
    <scope>NUCLEOTIDE SEQUENCE [LARGE SCALE GENOMIC DNA]</scope>
</reference>
<dbReference type="Proteomes" id="UP000042997">
    <property type="component" value="Unassembled WGS sequence"/>
</dbReference>
<evidence type="ECO:0000313" key="2">
    <source>
        <dbReference type="EMBL" id="CDZ89159.1"/>
    </source>
</evidence>
<dbReference type="EMBL" id="CCSD01000058">
    <property type="protein sequence ID" value="CDZ89159.1"/>
    <property type="molecule type" value="Genomic_DNA"/>
</dbReference>
<protein>
    <submittedName>
        <fullName evidence="2">Uncharacterized protein</fullName>
    </submittedName>
</protein>
<sequence>MRSSVLSLLGTSTTRSAGTRDGPNPSKAPKDRDAIDVTDVTSEVYGRAVRKVTFDLVLSIQYMLRRRAHPGPPGLGMPACRA</sequence>
<name>A0A098BK69_9NOCA</name>
<feature type="region of interest" description="Disordered" evidence="1">
    <location>
        <begin position="1"/>
        <end position="34"/>
    </location>
</feature>
<evidence type="ECO:0000313" key="3">
    <source>
        <dbReference type="Proteomes" id="UP000042997"/>
    </source>
</evidence>
<accession>A0A098BK69</accession>